<organism evidence="3 4">
    <name type="scientific">Metabacillus flavus</name>
    <dbReference type="NCBI Taxonomy" id="2823519"/>
    <lineage>
        <taxon>Bacteria</taxon>
        <taxon>Bacillati</taxon>
        <taxon>Bacillota</taxon>
        <taxon>Bacilli</taxon>
        <taxon>Bacillales</taxon>
        <taxon>Bacillaceae</taxon>
        <taxon>Metabacillus</taxon>
    </lineage>
</organism>
<keyword evidence="4" id="KW-1185">Reference proteome</keyword>
<dbReference type="InterPro" id="IPR041698">
    <property type="entry name" value="Methyltransf_25"/>
</dbReference>
<proteinExistence type="predicted"/>
<comment type="caution">
    <text evidence="3">The sequence shown here is derived from an EMBL/GenBank/DDBJ whole genome shotgun (WGS) entry which is preliminary data.</text>
</comment>
<dbReference type="GO" id="GO:0032259">
    <property type="term" value="P:methylation"/>
    <property type="evidence" value="ECO:0007669"/>
    <property type="project" value="UniProtKB-KW"/>
</dbReference>
<dbReference type="CDD" id="cd02440">
    <property type="entry name" value="AdoMet_MTases"/>
    <property type="match status" value="1"/>
</dbReference>
<sequence length="202" mass="22931">MFSLIRRNFSKPKGWIGVITGKIMAQENQFINKWTISRMGVRRGDKVLEVGYGPGYALEYILKNYPVVKADGIDISETMKEQASIRLKDYIEAGKTELSAADIGEARIPANSYHKILSVNNYTIWDEPRKGLSHLYEAMLPGGTIAITMQPREENASPNKTKMFGKQIYDDLSACGFERISMKFKRVKPEMTVCVTARKPWK</sequence>
<evidence type="ECO:0000256" key="1">
    <source>
        <dbReference type="ARBA" id="ARBA00022679"/>
    </source>
</evidence>
<accession>A0ABS5LA82</accession>
<feature type="domain" description="Methyltransferase" evidence="2">
    <location>
        <begin position="47"/>
        <end position="143"/>
    </location>
</feature>
<keyword evidence="3" id="KW-0489">Methyltransferase</keyword>
<evidence type="ECO:0000313" key="4">
    <source>
        <dbReference type="Proteomes" id="UP000682403"/>
    </source>
</evidence>
<dbReference type="EMBL" id="JAGVRK010000001">
    <property type="protein sequence ID" value="MBS2967443.1"/>
    <property type="molecule type" value="Genomic_DNA"/>
</dbReference>
<dbReference type="InterPro" id="IPR029063">
    <property type="entry name" value="SAM-dependent_MTases_sf"/>
</dbReference>
<name>A0ABS5LA82_9BACI</name>
<evidence type="ECO:0000313" key="3">
    <source>
        <dbReference type="EMBL" id="MBS2967443.1"/>
    </source>
</evidence>
<dbReference type="PANTHER" id="PTHR43861">
    <property type="entry name" value="TRANS-ACONITATE 2-METHYLTRANSFERASE-RELATED"/>
    <property type="match status" value="1"/>
</dbReference>
<dbReference type="RefSeq" id="WP_211555903.1">
    <property type="nucleotide sequence ID" value="NZ_JAGVRK010000001.1"/>
</dbReference>
<gene>
    <name evidence="3" type="ORF">J9317_01380</name>
</gene>
<evidence type="ECO:0000259" key="2">
    <source>
        <dbReference type="Pfam" id="PF13649"/>
    </source>
</evidence>
<protein>
    <submittedName>
        <fullName evidence="3">Class I SAM-dependent methyltransferase</fullName>
    </submittedName>
</protein>
<dbReference type="Gene3D" id="3.40.50.150">
    <property type="entry name" value="Vaccinia Virus protein VP39"/>
    <property type="match status" value="1"/>
</dbReference>
<dbReference type="SUPFAM" id="SSF53335">
    <property type="entry name" value="S-adenosyl-L-methionine-dependent methyltransferases"/>
    <property type="match status" value="1"/>
</dbReference>
<dbReference type="GO" id="GO:0008168">
    <property type="term" value="F:methyltransferase activity"/>
    <property type="evidence" value="ECO:0007669"/>
    <property type="project" value="UniProtKB-KW"/>
</dbReference>
<dbReference type="Pfam" id="PF13649">
    <property type="entry name" value="Methyltransf_25"/>
    <property type="match status" value="1"/>
</dbReference>
<reference evidence="3 4" key="1">
    <citation type="submission" date="2021-04" db="EMBL/GenBank/DDBJ databases">
        <title>Metabacillus sp. strain KIGAM252 whole genome sequence.</title>
        <authorList>
            <person name="Seo M.-J."/>
            <person name="Cho E.-S."/>
            <person name="Hwang C.Y."/>
            <person name="Yoon D.J."/>
        </authorList>
    </citation>
    <scope>NUCLEOTIDE SEQUENCE [LARGE SCALE GENOMIC DNA]</scope>
    <source>
        <strain evidence="3 4">KIGAM252</strain>
    </source>
</reference>
<dbReference type="Proteomes" id="UP000682403">
    <property type="component" value="Unassembled WGS sequence"/>
</dbReference>
<keyword evidence="1" id="KW-0808">Transferase</keyword>